<name>A0ABV0ARU4_9ACTN</name>
<reference evidence="2 3" key="1">
    <citation type="submission" date="2024-05" db="EMBL/GenBank/DDBJ databases">
        <title>Microbispora sp.ZYX-F-249.</title>
        <authorList>
            <person name="Xie H."/>
        </authorList>
    </citation>
    <scope>NUCLEOTIDE SEQUENCE [LARGE SCALE GENOMIC DNA]</scope>
    <source>
        <strain evidence="2 3">ZYX-F-249</strain>
    </source>
</reference>
<protein>
    <submittedName>
        <fullName evidence="2">Uncharacterized protein</fullName>
    </submittedName>
</protein>
<keyword evidence="1" id="KW-0472">Membrane</keyword>
<keyword evidence="1" id="KW-1133">Transmembrane helix</keyword>
<accession>A0ABV0ARU4</accession>
<organism evidence="2 3">
    <name type="scientific">Microbispora maris</name>
    <dbReference type="NCBI Taxonomy" id="3144104"/>
    <lineage>
        <taxon>Bacteria</taxon>
        <taxon>Bacillati</taxon>
        <taxon>Actinomycetota</taxon>
        <taxon>Actinomycetes</taxon>
        <taxon>Streptosporangiales</taxon>
        <taxon>Streptosporangiaceae</taxon>
        <taxon>Microbispora</taxon>
    </lineage>
</organism>
<evidence type="ECO:0000313" key="3">
    <source>
        <dbReference type="Proteomes" id="UP001447516"/>
    </source>
</evidence>
<sequence>MITALIVLVIMGLYLGFVAQQDGQVLAWFLGALASGALLAFYGAVRTALWRGLALTVAGVILMVAGILGILSIGLPILGAGVLALVAAARARQDRL</sequence>
<feature type="transmembrane region" description="Helical" evidence="1">
    <location>
        <begin position="57"/>
        <end position="89"/>
    </location>
</feature>
<dbReference type="EMBL" id="JBDJAW010000019">
    <property type="protein sequence ID" value="MEN3537994.1"/>
    <property type="molecule type" value="Genomic_DNA"/>
</dbReference>
<comment type="caution">
    <text evidence="2">The sequence shown here is derived from an EMBL/GenBank/DDBJ whole genome shotgun (WGS) entry which is preliminary data.</text>
</comment>
<dbReference type="RefSeq" id="WP_346227945.1">
    <property type="nucleotide sequence ID" value="NZ_JBDJAW010000019.1"/>
</dbReference>
<evidence type="ECO:0000313" key="2">
    <source>
        <dbReference type="EMBL" id="MEN3537994.1"/>
    </source>
</evidence>
<proteinExistence type="predicted"/>
<gene>
    <name evidence="2" type="ORF">AAH991_22960</name>
</gene>
<feature type="transmembrane region" description="Helical" evidence="1">
    <location>
        <begin position="28"/>
        <end position="45"/>
    </location>
</feature>
<keyword evidence="3" id="KW-1185">Reference proteome</keyword>
<evidence type="ECO:0000256" key="1">
    <source>
        <dbReference type="SAM" id="Phobius"/>
    </source>
</evidence>
<keyword evidence="1" id="KW-0812">Transmembrane</keyword>
<dbReference type="Proteomes" id="UP001447516">
    <property type="component" value="Unassembled WGS sequence"/>
</dbReference>